<reference evidence="3" key="1">
    <citation type="journal article" date="2019" name="Int. J. Syst. Evol. Microbiol.">
        <title>The Global Catalogue of Microorganisms (GCM) 10K type strain sequencing project: providing services to taxonomists for standard genome sequencing and annotation.</title>
        <authorList>
            <consortium name="The Broad Institute Genomics Platform"/>
            <consortium name="The Broad Institute Genome Sequencing Center for Infectious Disease"/>
            <person name="Wu L."/>
            <person name="Ma J."/>
        </authorList>
    </citation>
    <scope>NUCLEOTIDE SEQUENCE [LARGE SCALE GENOMIC DNA]</scope>
    <source>
        <strain evidence="3">JCM 19015</strain>
    </source>
</reference>
<gene>
    <name evidence="2" type="primary">hutH</name>
    <name evidence="2" type="ORF">GCM10025783_09500</name>
</gene>
<dbReference type="Pfam" id="PF00221">
    <property type="entry name" value="Lyase_aromatic"/>
    <property type="match status" value="1"/>
</dbReference>
<dbReference type="EMBL" id="BAABLP010000002">
    <property type="protein sequence ID" value="GAA4740636.1"/>
    <property type="molecule type" value="Genomic_DNA"/>
</dbReference>
<sequence>MARAGAPRPITIGTDPVTAEEVLEIALGAGVRIGASARARMAVSRSVLLDAVERGQAVYGATRRLGAGADDSVDDQAAFQVQVVRNHAGAFGDPVDPLVVRAAIATRVAQLALGGAGVRPQVADALAALLGAGITPLVRDRGSVGMADLALNAAVAQVLIGEGVALADDGTEVPGAEALAAAGLEPLALELHEGLSLLNTNTFTIGAAVVLDPRLEGVGLAADAVVALSLEAAAAHRPSGDLGPFSPVVHADADGTGTARSAEAIRGALRGSYLEAERERRTQDELSFRSAPQVHGALAERSDDLLTAVEDALVVRAENPLVDVASRSVVPNGNFAAPDLVLGLESLRLALAHVGRISTRRTAVLSALARPLRAADRAGIPGLLAYAGAERLVDLQRLAAPVSLADVVLSEVEDYATWGWTAARTAHESVDAALDVLAIEALHAASLLRDSSVVSGAGTAPLRTALVALLDRGGSAEQLLVDAQQVLLGD</sequence>
<name>A0ABP8YXT3_9MICO</name>
<comment type="caution">
    <text evidence="2">The sequence shown here is derived from an EMBL/GenBank/DDBJ whole genome shotgun (WGS) entry which is preliminary data.</text>
</comment>
<dbReference type="Gene3D" id="1.20.200.10">
    <property type="entry name" value="Fumarase/aspartase (Central domain)"/>
    <property type="match status" value="1"/>
</dbReference>
<dbReference type="Gene3D" id="1.10.275.10">
    <property type="entry name" value="Fumarase/aspartase (N-terminal domain)"/>
    <property type="match status" value="1"/>
</dbReference>
<organism evidence="2 3">
    <name type="scientific">Amnibacterium soli</name>
    <dbReference type="NCBI Taxonomy" id="1282736"/>
    <lineage>
        <taxon>Bacteria</taxon>
        <taxon>Bacillati</taxon>
        <taxon>Actinomycetota</taxon>
        <taxon>Actinomycetes</taxon>
        <taxon>Micrococcales</taxon>
        <taxon>Microbacteriaceae</taxon>
        <taxon>Amnibacterium</taxon>
    </lineage>
</organism>
<accession>A0ABP8YXT3</accession>
<dbReference type="PANTHER" id="PTHR10362">
    <property type="entry name" value="HISTIDINE AMMONIA-LYASE"/>
    <property type="match status" value="1"/>
</dbReference>
<proteinExistence type="predicted"/>
<dbReference type="RefSeq" id="WP_345479861.1">
    <property type="nucleotide sequence ID" value="NZ_BAABLP010000002.1"/>
</dbReference>
<dbReference type="SUPFAM" id="SSF48557">
    <property type="entry name" value="L-aspartase-like"/>
    <property type="match status" value="1"/>
</dbReference>
<protein>
    <submittedName>
        <fullName evidence="2">Histidine ammonia-lyase</fullName>
    </submittedName>
</protein>
<dbReference type="InterPro" id="IPR001106">
    <property type="entry name" value="Aromatic_Lyase"/>
</dbReference>
<evidence type="ECO:0000313" key="2">
    <source>
        <dbReference type="EMBL" id="GAA4740636.1"/>
    </source>
</evidence>
<keyword evidence="3" id="KW-1185">Reference proteome</keyword>
<keyword evidence="1" id="KW-0456">Lyase</keyword>
<evidence type="ECO:0000256" key="1">
    <source>
        <dbReference type="ARBA" id="ARBA00023239"/>
    </source>
</evidence>
<dbReference type="InterPro" id="IPR024083">
    <property type="entry name" value="Fumarase/histidase_N"/>
</dbReference>
<dbReference type="Proteomes" id="UP001500121">
    <property type="component" value="Unassembled WGS sequence"/>
</dbReference>
<evidence type="ECO:0000313" key="3">
    <source>
        <dbReference type="Proteomes" id="UP001500121"/>
    </source>
</evidence>
<dbReference type="InterPro" id="IPR008948">
    <property type="entry name" value="L-Aspartase-like"/>
</dbReference>